<accession>A0A1L7WNA7</accession>
<feature type="compositionally biased region" description="Basic and acidic residues" evidence="1">
    <location>
        <begin position="33"/>
        <end position="42"/>
    </location>
</feature>
<dbReference type="OrthoDB" id="10511244at2759"/>
<sequence length="356" mass="40942">MASHLHPTSSSFRPTRGPVPIMESVYDSESSDTEAKSDHSDISDDEEDAGGAALLESPDDTPEGHSSKNIRPKFITEIEDYRKLLYPSKMIGGTPRTRMEKPLDKQLIHPNAFCRSLDRLNPIHRFTIEQYCLAWENAVNGIWGSKMFDWRVFRQARLGLSKTEMAREMEEERIRCINSIRDKPLITRAERLVKHKETAKEKWEKAMRKGDEEKAEKIAARLSKRYAVAGEKLDIDLTQLPRKNQKRGKDATRGPTAKRFEIESPEPESRTGIQQSFEPDRDVIVVYDVPITTSGHELIREGDALAFLRDKEEEPMLSYNGWVRREYERGHGTVEFPAGAEVEFRQGSRGVEYHRR</sequence>
<evidence type="ECO:0000256" key="1">
    <source>
        <dbReference type="SAM" id="MobiDB-lite"/>
    </source>
</evidence>
<feature type="region of interest" description="Disordered" evidence="1">
    <location>
        <begin position="240"/>
        <end position="275"/>
    </location>
</feature>
<keyword evidence="3" id="KW-1185">Reference proteome</keyword>
<organism evidence="2 3">
    <name type="scientific">Phialocephala subalpina</name>
    <dbReference type="NCBI Taxonomy" id="576137"/>
    <lineage>
        <taxon>Eukaryota</taxon>
        <taxon>Fungi</taxon>
        <taxon>Dikarya</taxon>
        <taxon>Ascomycota</taxon>
        <taxon>Pezizomycotina</taxon>
        <taxon>Leotiomycetes</taxon>
        <taxon>Helotiales</taxon>
        <taxon>Mollisiaceae</taxon>
        <taxon>Phialocephala</taxon>
        <taxon>Phialocephala fortinii species complex</taxon>
    </lineage>
</organism>
<proteinExistence type="predicted"/>
<feature type="compositionally biased region" description="Polar residues" evidence="1">
    <location>
        <begin position="1"/>
        <end position="13"/>
    </location>
</feature>
<reference evidence="2 3" key="1">
    <citation type="submission" date="2016-03" db="EMBL/GenBank/DDBJ databases">
        <authorList>
            <person name="Ploux O."/>
        </authorList>
    </citation>
    <scope>NUCLEOTIDE SEQUENCE [LARGE SCALE GENOMIC DNA]</scope>
    <source>
        <strain evidence="2 3">UAMH 11012</strain>
    </source>
</reference>
<feature type="region of interest" description="Disordered" evidence="1">
    <location>
        <begin position="1"/>
        <end position="72"/>
    </location>
</feature>
<dbReference type="EMBL" id="FJOG01000004">
    <property type="protein sequence ID" value="CZR54246.1"/>
    <property type="molecule type" value="Genomic_DNA"/>
</dbReference>
<dbReference type="AlphaFoldDB" id="A0A1L7WNA7"/>
<gene>
    <name evidence="2" type="ORF">PAC_04129</name>
</gene>
<evidence type="ECO:0000313" key="3">
    <source>
        <dbReference type="Proteomes" id="UP000184330"/>
    </source>
</evidence>
<name>A0A1L7WNA7_9HELO</name>
<dbReference type="Proteomes" id="UP000184330">
    <property type="component" value="Unassembled WGS sequence"/>
</dbReference>
<evidence type="ECO:0000313" key="2">
    <source>
        <dbReference type="EMBL" id="CZR54246.1"/>
    </source>
</evidence>
<feature type="compositionally biased region" description="Basic and acidic residues" evidence="1">
    <location>
        <begin position="247"/>
        <end position="262"/>
    </location>
</feature>
<protein>
    <submittedName>
        <fullName evidence="2">Uncharacterized protein</fullName>
    </submittedName>
</protein>